<dbReference type="InterPro" id="IPR018114">
    <property type="entry name" value="TRYPSIN_HIS"/>
</dbReference>
<dbReference type="CDD" id="cd00190">
    <property type="entry name" value="Tryp_SPc"/>
    <property type="match status" value="1"/>
</dbReference>
<organism evidence="5">
    <name type="scientific">Lynceus sp. MCZ IZ 141354</name>
    <dbReference type="NCBI Taxonomy" id="1930659"/>
    <lineage>
        <taxon>Eukaryota</taxon>
        <taxon>Metazoa</taxon>
        <taxon>Ecdysozoa</taxon>
        <taxon>Arthropoda</taxon>
        <taxon>Crustacea</taxon>
        <taxon>Branchiopoda</taxon>
        <taxon>Diplostraca</taxon>
        <taxon>Laevicaudata</taxon>
        <taxon>Lynceidae</taxon>
        <taxon>Lynceus</taxon>
    </lineage>
</organism>
<gene>
    <name evidence="5" type="primary">EOG090X03V0</name>
</gene>
<dbReference type="InterPro" id="IPR001254">
    <property type="entry name" value="Trypsin_dom"/>
</dbReference>
<dbReference type="Pfam" id="PF00089">
    <property type="entry name" value="Trypsin"/>
    <property type="match status" value="1"/>
</dbReference>
<dbReference type="SUPFAM" id="SSF50494">
    <property type="entry name" value="Trypsin-like serine proteases"/>
    <property type="match status" value="1"/>
</dbReference>
<comment type="subcellular location">
    <subcellularLocation>
        <location evidence="1">Secreted</location>
    </subcellularLocation>
</comment>
<dbReference type="InterPro" id="IPR009003">
    <property type="entry name" value="Peptidase_S1_PA"/>
</dbReference>
<dbReference type="InterPro" id="IPR001314">
    <property type="entry name" value="Peptidase_S1A"/>
</dbReference>
<dbReference type="PANTHER" id="PTHR24258">
    <property type="entry name" value="SERINE PROTEASE-RELATED"/>
    <property type="match status" value="1"/>
</dbReference>
<evidence type="ECO:0000259" key="4">
    <source>
        <dbReference type="PROSITE" id="PS50240"/>
    </source>
</evidence>
<accession>A0A9N6WTW9</accession>
<protein>
    <submittedName>
        <fullName evidence="5">EOG090X03V0</fullName>
    </submittedName>
</protein>
<dbReference type="GO" id="GO:0004252">
    <property type="term" value="F:serine-type endopeptidase activity"/>
    <property type="evidence" value="ECO:0007669"/>
    <property type="project" value="InterPro"/>
</dbReference>
<dbReference type="PRINTS" id="PR00722">
    <property type="entry name" value="CHYMOTRYPSIN"/>
</dbReference>
<dbReference type="GO" id="GO:0005576">
    <property type="term" value="C:extracellular region"/>
    <property type="evidence" value="ECO:0007669"/>
    <property type="project" value="UniProtKB-SubCell"/>
</dbReference>
<name>A0A9N6WTW9_9CRUS</name>
<evidence type="ECO:0000256" key="1">
    <source>
        <dbReference type="ARBA" id="ARBA00004613"/>
    </source>
</evidence>
<dbReference type="InterPro" id="IPR043504">
    <property type="entry name" value="Peptidase_S1_PA_chymotrypsin"/>
</dbReference>
<keyword evidence="3" id="KW-1015">Disulfide bond</keyword>
<dbReference type="FunFam" id="2.40.10.10:FF:000038">
    <property type="entry name" value="Serine protease"/>
    <property type="match status" value="1"/>
</dbReference>
<reference evidence="5" key="1">
    <citation type="submission" date="2021-04" db="EMBL/GenBank/DDBJ databases">
        <authorList>
            <person name="Cornetti L."/>
        </authorList>
    </citation>
    <scope>NUCLEOTIDE SEQUENCE</scope>
</reference>
<dbReference type="EMBL" id="OC988790">
    <property type="protein sequence ID" value="CAG4645445.1"/>
    <property type="molecule type" value="Genomic_DNA"/>
</dbReference>
<proteinExistence type="predicted"/>
<dbReference type="PROSITE" id="PS00134">
    <property type="entry name" value="TRYPSIN_HIS"/>
    <property type="match status" value="1"/>
</dbReference>
<dbReference type="AlphaFoldDB" id="A0A9N6WTW9"/>
<sequence length="292" mass="31713">MESSVCCFVPHDAKPIGLIPVPSKAKCGRKGTNSVPSGDSKRGDGVADLGEWPWHAAVLEKPQDLYVCGATLLDESWVVTAAHCVDDYLKVANVSALLKVRLGEYDVTTTSELLPHHEIDVSTVVVHPQFNNLTLANDIALLKFSQPARRRANIDVICMPHKGELPELEGTRCVVTGWGRKTEDTPHSVALKEIEVPLWDDAKCQAALRTQFGPNFVLPPTSLCAGAEGRDACDGDGGGPLVCEKDGQWYQVGVVSFGIGCGRTNLPGVYTRLSSFDTWIRDTIRSHRLNRG</sequence>
<dbReference type="SMART" id="SM00020">
    <property type="entry name" value="Tryp_SPc"/>
    <property type="match status" value="1"/>
</dbReference>
<dbReference type="GO" id="GO:0006508">
    <property type="term" value="P:proteolysis"/>
    <property type="evidence" value="ECO:0007669"/>
    <property type="project" value="InterPro"/>
</dbReference>
<dbReference type="PROSITE" id="PS50240">
    <property type="entry name" value="TRYPSIN_DOM"/>
    <property type="match status" value="1"/>
</dbReference>
<dbReference type="Gene3D" id="2.40.10.10">
    <property type="entry name" value="Trypsin-like serine proteases"/>
    <property type="match status" value="2"/>
</dbReference>
<dbReference type="PANTHER" id="PTHR24258:SF116">
    <property type="entry name" value="FI16631P1-RELATED"/>
    <property type="match status" value="1"/>
</dbReference>
<feature type="domain" description="Peptidase S1" evidence="4">
    <location>
        <begin position="35"/>
        <end position="285"/>
    </location>
</feature>
<keyword evidence="2" id="KW-0964">Secreted</keyword>
<evidence type="ECO:0000256" key="2">
    <source>
        <dbReference type="ARBA" id="ARBA00022525"/>
    </source>
</evidence>
<evidence type="ECO:0000313" key="5">
    <source>
        <dbReference type="EMBL" id="CAG4645445.1"/>
    </source>
</evidence>
<evidence type="ECO:0000256" key="3">
    <source>
        <dbReference type="ARBA" id="ARBA00023157"/>
    </source>
</evidence>